<evidence type="ECO:0000313" key="3">
    <source>
        <dbReference type="Proteomes" id="UP000823604"/>
    </source>
</evidence>
<accession>A0A9D9IHK7</accession>
<name>A0A9D9IHK7_9BACT</name>
<gene>
    <name evidence="2" type="ORF">IAB81_03105</name>
</gene>
<sequence>MKRLLLLFFITAIPLAGIHAQASFRADERFELTSIAARLAGYGEYMQTPLYGYGKAIDEYFAPYREHGLISHLRSIRRSNGISYDAIPTAARALVLKDGGVSISPEADMEKLYEVDSRWTETNFKEFVRLLDDFYRKSDFHGFYEDNLQFYAEGEALVNSFAEVDTAWFRSYYGKPLKSPELYLSFVNGPSNYAITDSGISPGFGIVMGMWFDPAYYTAENISVQQKCAFTHIIIHELSHNFTNPLSYEYKKQMAPASNRVFFEDDVMRAMFNMAYGEPSVMTGEWLNNLCVNMYFREKGLLYPQDYGKSVSEEADVYGYMAFIDAYKGFFWMNSSIEMMDKFYANRDKYQYFKDFMPELVKFYDKFSKNIRKEREKYEALYPKVTDFSADTSESDVIELKFTFSCPMNPRFVPSGLLPLEGDAMPLPEIMSARYEGDNVLVVRLDKDALEKGGTYGGALDAMSFRSDRAYVMMSGNYQFEFKYE</sequence>
<dbReference type="Proteomes" id="UP000823604">
    <property type="component" value="Unassembled WGS sequence"/>
</dbReference>
<evidence type="ECO:0000256" key="1">
    <source>
        <dbReference type="SAM" id="SignalP"/>
    </source>
</evidence>
<protein>
    <submittedName>
        <fullName evidence="2">DUF4932 domain-containing protein</fullName>
    </submittedName>
</protein>
<comment type="caution">
    <text evidence="2">The sequence shown here is derived from an EMBL/GenBank/DDBJ whole genome shotgun (WGS) entry which is preliminary data.</text>
</comment>
<organism evidence="2 3">
    <name type="scientific">Candidatus Merdivivens pullicola</name>
    <dbReference type="NCBI Taxonomy" id="2840872"/>
    <lineage>
        <taxon>Bacteria</taxon>
        <taxon>Pseudomonadati</taxon>
        <taxon>Bacteroidota</taxon>
        <taxon>Bacteroidia</taxon>
        <taxon>Bacteroidales</taxon>
        <taxon>Muribaculaceae</taxon>
        <taxon>Muribaculaceae incertae sedis</taxon>
        <taxon>Candidatus Merdivivens</taxon>
    </lineage>
</organism>
<dbReference type="EMBL" id="JADIMA010000031">
    <property type="protein sequence ID" value="MBO8472602.1"/>
    <property type="molecule type" value="Genomic_DNA"/>
</dbReference>
<reference evidence="2" key="2">
    <citation type="journal article" date="2021" name="PeerJ">
        <title>Extensive microbial diversity within the chicken gut microbiome revealed by metagenomics and culture.</title>
        <authorList>
            <person name="Gilroy R."/>
            <person name="Ravi A."/>
            <person name="Getino M."/>
            <person name="Pursley I."/>
            <person name="Horton D.L."/>
            <person name="Alikhan N.F."/>
            <person name="Baker D."/>
            <person name="Gharbi K."/>
            <person name="Hall N."/>
            <person name="Watson M."/>
            <person name="Adriaenssens E.M."/>
            <person name="Foster-Nyarko E."/>
            <person name="Jarju S."/>
            <person name="Secka A."/>
            <person name="Antonio M."/>
            <person name="Oren A."/>
            <person name="Chaudhuri R.R."/>
            <person name="La Ragione R."/>
            <person name="Hildebrand F."/>
            <person name="Pallen M.J."/>
        </authorList>
    </citation>
    <scope>NUCLEOTIDE SEQUENCE</scope>
    <source>
        <strain evidence="2">B1-8020</strain>
    </source>
</reference>
<proteinExistence type="predicted"/>
<evidence type="ECO:0000313" key="2">
    <source>
        <dbReference type="EMBL" id="MBO8472602.1"/>
    </source>
</evidence>
<feature type="chain" id="PRO_5039249390" evidence="1">
    <location>
        <begin position="23"/>
        <end position="485"/>
    </location>
</feature>
<keyword evidence="1" id="KW-0732">Signal</keyword>
<reference evidence="2" key="1">
    <citation type="submission" date="2020-10" db="EMBL/GenBank/DDBJ databases">
        <authorList>
            <person name="Gilroy R."/>
        </authorList>
    </citation>
    <scope>NUCLEOTIDE SEQUENCE</scope>
    <source>
        <strain evidence="2">B1-8020</strain>
    </source>
</reference>
<dbReference type="AlphaFoldDB" id="A0A9D9IHK7"/>
<feature type="signal peptide" evidence="1">
    <location>
        <begin position="1"/>
        <end position="22"/>
    </location>
</feature>